<keyword evidence="2 4" id="KW-0863">Zinc-finger</keyword>
<keyword evidence="1" id="KW-0479">Metal-binding</keyword>
<name>A0ABN8QHP5_9CNID</name>
<keyword evidence="3" id="KW-0862">Zinc</keyword>
<evidence type="ECO:0000256" key="4">
    <source>
        <dbReference type="PROSITE-ProRule" id="PRU00146"/>
    </source>
</evidence>
<evidence type="ECO:0000259" key="6">
    <source>
        <dbReference type="PROSITE" id="PS50016"/>
    </source>
</evidence>
<evidence type="ECO:0000256" key="2">
    <source>
        <dbReference type="ARBA" id="ARBA00022771"/>
    </source>
</evidence>
<dbReference type="InterPro" id="IPR019787">
    <property type="entry name" value="Znf_PHD-finger"/>
</dbReference>
<feature type="domain" description="PHD-type" evidence="6">
    <location>
        <begin position="622"/>
        <end position="677"/>
    </location>
</feature>
<dbReference type="InterPro" id="IPR011335">
    <property type="entry name" value="Restrct_endonuc-II-like"/>
</dbReference>
<feature type="non-terminal residue" evidence="7">
    <location>
        <position position="1"/>
    </location>
</feature>
<dbReference type="InterPro" id="IPR011604">
    <property type="entry name" value="PDDEXK-like_dom_sf"/>
</dbReference>
<dbReference type="CDD" id="cd22343">
    <property type="entry name" value="PDDEXK_lambda_exonuclease-like"/>
    <property type="match status" value="1"/>
</dbReference>
<evidence type="ECO:0000313" key="8">
    <source>
        <dbReference type="Proteomes" id="UP001159427"/>
    </source>
</evidence>
<dbReference type="PANTHER" id="PTHR47526">
    <property type="entry name" value="ATP-DEPENDENT DNA HELICASE"/>
    <property type="match status" value="1"/>
</dbReference>
<keyword evidence="8" id="KW-1185">Reference proteome</keyword>
<sequence length="923" mass="103571">DELCSKIPILSEYCRKLDDHVKRRYLEKIAEVGVDPVTIPDEQFNSECLPPIEATDLLSYLVLETSFYTKQQFKTYKSLEAYNFMVSGFITSIQGCIVSGKHVVAGKVRHSQRMNDPLISVWVIAEKDGTVKSAHCLGCKAGLAESCSHVASVLFYIEAWTRIRGKLSCTEVKCTWLLPSFVKEVPYAKMRFINLTSARKLKADLDEKIEKLGENREATSSTGSGRKVTVQVPTQTEMDNFYANLNKSRIKPVALSLIEPYSSQFVSQSRSIPTIPDLFDDENLKLSYTDLLKKCFSVEICLSSEEILQIERDTQNQAKGSAFFRHRAGRIGASVSGAVCRTNPAQPSQTLIKSICYPNLFKVNTKAVIYGCKHEADAIKAYEAEMIKSHVDFKLSQCGLVINREYPWIHATPDFLVSCSCCGLGCGEVKCPLCIDRCDFDSYVLKKNSCLEKVAGKFQLKRSHNYFFQVQQQLFTLPERKYNDFVVCAFDSSHRATIVKERIYPDHGHMNAVLPKLTTFWRTCILPEILGRWYSRKCDMSDEMPQAGAGICFCRMPSDGNTVKCGNPQCPFVEFHLSCLAISTPLPKGWYCPHCCRLPEFKRLSKMKKNFSEIMGRALSLDIVCICQAVPQQSDKLLECHSKDCQSGKFFHLTCLGYKKMPNNSKTTWKCTNCKKSNAKPFHDSSAVPVSTGQENPVTTTTCSSQSHDSEPEFIELDMYSARDSDSEGESADDIEITMVTTCESERHHSLRNLDEQDYPLIMSPHGWLDGAIIHSAQVLLQKINPLIEGFQRPTLGPVRNFSVVSGEFVQLLHTGQDHWVCVSSIGCPPGTVKLFDSLYHDIISQEVEDQVKDLLADSFQKLEYAPCQQQTNGSDCGVFAIAFATSLVLGSTPQDMTYDIAKMRLHLVTCLRAGAMTQFPSF</sequence>
<feature type="compositionally biased region" description="Polar residues" evidence="5">
    <location>
        <begin position="688"/>
        <end position="707"/>
    </location>
</feature>
<dbReference type="EMBL" id="CALNXI010001318">
    <property type="protein sequence ID" value="CAH3164667.1"/>
    <property type="molecule type" value="Genomic_DNA"/>
</dbReference>
<evidence type="ECO:0000313" key="7">
    <source>
        <dbReference type="EMBL" id="CAH3164667.1"/>
    </source>
</evidence>
<dbReference type="SUPFAM" id="SSF57903">
    <property type="entry name" value="FYVE/PHD zinc finger"/>
    <property type="match status" value="2"/>
</dbReference>
<dbReference type="Gene3D" id="3.90.320.10">
    <property type="match status" value="1"/>
</dbReference>
<dbReference type="Pfam" id="PF09588">
    <property type="entry name" value="YqaJ"/>
    <property type="match status" value="1"/>
</dbReference>
<proteinExistence type="predicted"/>
<accession>A0ABN8QHP5</accession>
<dbReference type="SUPFAM" id="SSF52980">
    <property type="entry name" value="Restriction endonuclease-like"/>
    <property type="match status" value="1"/>
</dbReference>
<gene>
    <name evidence="7" type="ORF">PEVE_00005037</name>
</gene>
<reference evidence="7 8" key="1">
    <citation type="submission" date="2022-05" db="EMBL/GenBank/DDBJ databases">
        <authorList>
            <consortium name="Genoscope - CEA"/>
            <person name="William W."/>
        </authorList>
    </citation>
    <scope>NUCLEOTIDE SEQUENCE [LARGE SCALE GENOMIC DNA]</scope>
</reference>
<dbReference type="InterPro" id="IPR013083">
    <property type="entry name" value="Znf_RING/FYVE/PHD"/>
</dbReference>
<evidence type="ECO:0000256" key="5">
    <source>
        <dbReference type="SAM" id="MobiDB-lite"/>
    </source>
</evidence>
<dbReference type="PROSITE" id="PS50016">
    <property type="entry name" value="ZF_PHD_2"/>
    <property type="match status" value="1"/>
</dbReference>
<feature type="region of interest" description="Disordered" evidence="5">
    <location>
        <begin position="685"/>
        <end position="709"/>
    </location>
</feature>
<protein>
    <recommendedName>
        <fullName evidence="6">PHD-type domain-containing protein</fullName>
    </recommendedName>
</protein>
<dbReference type="Proteomes" id="UP001159427">
    <property type="component" value="Unassembled WGS sequence"/>
</dbReference>
<dbReference type="InterPro" id="IPR038765">
    <property type="entry name" value="Papain-like_cys_pep_sf"/>
</dbReference>
<dbReference type="InterPro" id="IPR001965">
    <property type="entry name" value="Znf_PHD"/>
</dbReference>
<evidence type="ECO:0000256" key="3">
    <source>
        <dbReference type="ARBA" id="ARBA00022833"/>
    </source>
</evidence>
<evidence type="ECO:0000256" key="1">
    <source>
        <dbReference type="ARBA" id="ARBA00022723"/>
    </source>
</evidence>
<dbReference type="Gene3D" id="3.30.40.10">
    <property type="entry name" value="Zinc/RING finger domain, C3HC4 (zinc finger)"/>
    <property type="match status" value="2"/>
</dbReference>
<dbReference type="InterPro" id="IPR019080">
    <property type="entry name" value="YqaJ_viral_recombinase"/>
</dbReference>
<comment type="caution">
    <text evidence="7">The sequence shown here is derived from an EMBL/GenBank/DDBJ whole genome shotgun (WGS) entry which is preliminary data.</text>
</comment>
<dbReference type="SMART" id="SM00249">
    <property type="entry name" value="PHD"/>
    <property type="match status" value="2"/>
</dbReference>
<dbReference type="PANTHER" id="PTHR47526:SF3">
    <property type="entry name" value="PHD-TYPE DOMAIN-CONTAINING PROTEIN"/>
    <property type="match status" value="1"/>
</dbReference>
<dbReference type="SUPFAM" id="SSF54001">
    <property type="entry name" value="Cysteine proteinases"/>
    <property type="match status" value="1"/>
</dbReference>
<dbReference type="Gene3D" id="3.40.395.10">
    <property type="entry name" value="Adenoviral Proteinase, Chain A"/>
    <property type="match status" value="1"/>
</dbReference>
<dbReference type="InterPro" id="IPR011011">
    <property type="entry name" value="Znf_FYVE_PHD"/>
</dbReference>
<organism evidence="7 8">
    <name type="scientific">Porites evermanni</name>
    <dbReference type="NCBI Taxonomy" id="104178"/>
    <lineage>
        <taxon>Eukaryota</taxon>
        <taxon>Metazoa</taxon>
        <taxon>Cnidaria</taxon>
        <taxon>Anthozoa</taxon>
        <taxon>Hexacorallia</taxon>
        <taxon>Scleractinia</taxon>
        <taxon>Fungiina</taxon>
        <taxon>Poritidae</taxon>
        <taxon>Porites</taxon>
    </lineage>
</organism>